<feature type="domain" description="BTB" evidence="1">
    <location>
        <begin position="29"/>
        <end position="100"/>
    </location>
</feature>
<organism evidence="2 3">
    <name type="scientific">Clohesyomyces aquaticus</name>
    <dbReference type="NCBI Taxonomy" id="1231657"/>
    <lineage>
        <taxon>Eukaryota</taxon>
        <taxon>Fungi</taxon>
        <taxon>Dikarya</taxon>
        <taxon>Ascomycota</taxon>
        <taxon>Pezizomycotina</taxon>
        <taxon>Dothideomycetes</taxon>
        <taxon>Pleosporomycetidae</taxon>
        <taxon>Pleosporales</taxon>
        <taxon>Lindgomycetaceae</taxon>
        <taxon>Clohesyomyces</taxon>
    </lineage>
</organism>
<dbReference type="AlphaFoldDB" id="A0A1Y1ZQ96"/>
<accession>A0A1Y1ZQ96</accession>
<keyword evidence="3" id="KW-1185">Reference proteome</keyword>
<comment type="caution">
    <text evidence="2">The sequence shown here is derived from an EMBL/GenBank/DDBJ whole genome shotgun (WGS) entry which is preliminary data.</text>
</comment>
<sequence length="247" mass="28547">MTKAKKPVEPLVEVPACPFATTVSPLDYGDIITVKANKDTSTREFRIHEGLLTHFSGYFRGALKNHWIEGQAKIIQMDVEEVVLEMFYCWLYSKKLYFSSPKGDADADIPLDFEDIVDAYIFADVQVIPQFGNATLDLLFQKVTQRWKFPWWVLDVTYEKTTEYSKLRQFLVNNAADAYNFGGMRENKHCYPRDFLVDVIERLKDQSIYPGQRADKDGDKYVQQQCKGMCKYHDHSNLEKVGAPTND</sequence>
<evidence type="ECO:0000313" key="3">
    <source>
        <dbReference type="Proteomes" id="UP000193144"/>
    </source>
</evidence>
<dbReference type="EMBL" id="MCFA01000051">
    <property type="protein sequence ID" value="ORY12421.1"/>
    <property type="molecule type" value="Genomic_DNA"/>
</dbReference>
<dbReference type="PROSITE" id="PS50097">
    <property type="entry name" value="BTB"/>
    <property type="match status" value="1"/>
</dbReference>
<gene>
    <name evidence="2" type="ORF">BCR34DRAFT_587217</name>
</gene>
<dbReference type="Gene3D" id="3.30.710.10">
    <property type="entry name" value="Potassium Channel Kv1.1, Chain A"/>
    <property type="match status" value="1"/>
</dbReference>
<dbReference type="STRING" id="1231657.A0A1Y1ZQ96"/>
<dbReference type="CDD" id="cd18186">
    <property type="entry name" value="BTB_POZ_ZBTB_KLHL-like"/>
    <property type="match status" value="1"/>
</dbReference>
<evidence type="ECO:0000259" key="1">
    <source>
        <dbReference type="PROSITE" id="PS50097"/>
    </source>
</evidence>
<dbReference type="Proteomes" id="UP000193144">
    <property type="component" value="Unassembled WGS sequence"/>
</dbReference>
<dbReference type="InterPro" id="IPR011333">
    <property type="entry name" value="SKP1/BTB/POZ_sf"/>
</dbReference>
<dbReference type="InterPro" id="IPR000210">
    <property type="entry name" value="BTB/POZ_dom"/>
</dbReference>
<protein>
    <recommendedName>
        <fullName evidence="1">BTB domain-containing protein</fullName>
    </recommendedName>
</protein>
<proteinExistence type="predicted"/>
<name>A0A1Y1ZQ96_9PLEO</name>
<dbReference type="SUPFAM" id="SSF54695">
    <property type="entry name" value="POZ domain"/>
    <property type="match status" value="1"/>
</dbReference>
<dbReference type="OrthoDB" id="194443at2759"/>
<evidence type="ECO:0000313" key="2">
    <source>
        <dbReference type="EMBL" id="ORY12421.1"/>
    </source>
</evidence>
<reference evidence="2 3" key="1">
    <citation type="submission" date="2016-07" db="EMBL/GenBank/DDBJ databases">
        <title>Pervasive Adenine N6-methylation of Active Genes in Fungi.</title>
        <authorList>
            <consortium name="DOE Joint Genome Institute"/>
            <person name="Mondo S.J."/>
            <person name="Dannebaum R.O."/>
            <person name="Kuo R.C."/>
            <person name="Labutti K."/>
            <person name="Haridas S."/>
            <person name="Kuo A."/>
            <person name="Salamov A."/>
            <person name="Ahrendt S.R."/>
            <person name="Lipzen A."/>
            <person name="Sullivan W."/>
            <person name="Andreopoulos W.B."/>
            <person name="Clum A."/>
            <person name="Lindquist E."/>
            <person name="Daum C."/>
            <person name="Ramamoorthy G.K."/>
            <person name="Gryganskyi A."/>
            <person name="Culley D."/>
            <person name="Magnuson J.K."/>
            <person name="James T.Y."/>
            <person name="O'Malley M.A."/>
            <person name="Stajich J.E."/>
            <person name="Spatafora J.W."/>
            <person name="Visel A."/>
            <person name="Grigoriev I.V."/>
        </authorList>
    </citation>
    <scope>NUCLEOTIDE SEQUENCE [LARGE SCALE GENOMIC DNA]</scope>
    <source>
        <strain evidence="2 3">CBS 115471</strain>
    </source>
</reference>